<organism evidence="1 2">
    <name type="scientific">Lactuca saligna</name>
    <name type="common">Willowleaf lettuce</name>
    <dbReference type="NCBI Taxonomy" id="75948"/>
    <lineage>
        <taxon>Eukaryota</taxon>
        <taxon>Viridiplantae</taxon>
        <taxon>Streptophyta</taxon>
        <taxon>Embryophyta</taxon>
        <taxon>Tracheophyta</taxon>
        <taxon>Spermatophyta</taxon>
        <taxon>Magnoliopsida</taxon>
        <taxon>eudicotyledons</taxon>
        <taxon>Gunneridae</taxon>
        <taxon>Pentapetalae</taxon>
        <taxon>asterids</taxon>
        <taxon>campanulids</taxon>
        <taxon>Asterales</taxon>
        <taxon>Asteraceae</taxon>
        <taxon>Cichorioideae</taxon>
        <taxon>Cichorieae</taxon>
        <taxon>Lactucinae</taxon>
        <taxon>Lactuca</taxon>
    </lineage>
</organism>
<reference evidence="1" key="1">
    <citation type="submission" date="2023-04" db="EMBL/GenBank/DDBJ databases">
        <authorList>
            <person name="Vijverberg K."/>
            <person name="Xiong W."/>
            <person name="Schranz E."/>
        </authorList>
    </citation>
    <scope>NUCLEOTIDE SEQUENCE</scope>
</reference>
<gene>
    <name evidence="1" type="ORF">LSALG_LOCUS41230</name>
</gene>
<sequence>MFIKNTVNFCIISELNLVLCNVQTRQTALFSVTQTKKKHSGLSRCGKICRLRWANHLNLDLKKVHLHQRKNATSLNSMLKWGTNGHAWLLSTLTPTGVETPDVIDLRKQQQQRKEPEKPLYQVLEEKEEKIAPGALLGTTHTYDDENLVEGYLLRAAQRNSCIFRDMYRLVVSHVSSAKWIPNWYGIWDPLQRCLKDLDTFTAAIVTRFRAMVARDEFRRRRRNKVATIV</sequence>
<dbReference type="EMBL" id="OX465085">
    <property type="protein sequence ID" value="CAI9302756.1"/>
    <property type="molecule type" value="Genomic_DNA"/>
</dbReference>
<protein>
    <submittedName>
        <fullName evidence="1">Uncharacterized protein</fullName>
    </submittedName>
</protein>
<dbReference type="AlphaFoldDB" id="A0AA36EMI3"/>
<evidence type="ECO:0000313" key="1">
    <source>
        <dbReference type="EMBL" id="CAI9302756.1"/>
    </source>
</evidence>
<evidence type="ECO:0000313" key="2">
    <source>
        <dbReference type="Proteomes" id="UP001177003"/>
    </source>
</evidence>
<dbReference type="Proteomes" id="UP001177003">
    <property type="component" value="Chromosome 9"/>
</dbReference>
<name>A0AA36EMI3_LACSI</name>
<accession>A0AA36EMI3</accession>
<dbReference type="PANTHER" id="PTHR12785:SF6">
    <property type="entry name" value="SPLICING FACTOR 3B SUBUNIT 2"/>
    <property type="match status" value="1"/>
</dbReference>
<dbReference type="PANTHER" id="PTHR12785">
    <property type="entry name" value="SPLICING FACTOR 3B"/>
    <property type="match status" value="1"/>
</dbReference>
<dbReference type="InterPro" id="IPR052584">
    <property type="entry name" value="U2_snRNP_Complex_Component"/>
</dbReference>
<proteinExistence type="predicted"/>
<keyword evidence="2" id="KW-1185">Reference proteome</keyword>